<proteinExistence type="predicted"/>
<comment type="caution">
    <text evidence="2">The sequence shown here is derived from an EMBL/GenBank/DDBJ whole genome shotgun (WGS) entry which is preliminary data.</text>
</comment>
<reference evidence="2 3" key="1">
    <citation type="journal article" date="2020" name="Nature">
        <title>Six reference-quality genomes reveal evolution of bat adaptations.</title>
        <authorList>
            <person name="Jebb D."/>
            <person name="Huang Z."/>
            <person name="Pippel M."/>
            <person name="Hughes G.M."/>
            <person name="Lavrichenko K."/>
            <person name="Devanna P."/>
            <person name="Winkler S."/>
            <person name="Jermiin L.S."/>
            <person name="Skirmuntt E.C."/>
            <person name="Katzourakis A."/>
            <person name="Burkitt-Gray L."/>
            <person name="Ray D.A."/>
            <person name="Sullivan K.A.M."/>
            <person name="Roscito J.G."/>
            <person name="Kirilenko B.M."/>
            <person name="Davalos L.M."/>
            <person name="Corthals A.P."/>
            <person name="Power M.L."/>
            <person name="Jones G."/>
            <person name="Ransome R.D."/>
            <person name="Dechmann D.K.N."/>
            <person name="Locatelli A.G."/>
            <person name="Puechmaille S.J."/>
            <person name="Fedrigo O."/>
            <person name="Jarvis E.D."/>
            <person name="Hiller M."/>
            <person name="Vernes S.C."/>
            <person name="Myers E.W."/>
            <person name="Teeling E.C."/>
        </authorList>
    </citation>
    <scope>NUCLEOTIDE SEQUENCE [LARGE SCALE GENOMIC DNA]</scope>
    <source>
        <strain evidence="2">Bat1K_MPI-CBG_1</strain>
    </source>
</reference>
<name>A0A834AH69_9CHIR</name>
<dbReference type="EMBL" id="JABVXQ010000005">
    <property type="protein sequence ID" value="KAF6109475.1"/>
    <property type="molecule type" value="Genomic_DNA"/>
</dbReference>
<accession>A0A834AH69</accession>
<dbReference type="Proteomes" id="UP000664940">
    <property type="component" value="Unassembled WGS sequence"/>
</dbReference>
<organism evidence="2 3">
    <name type="scientific">Phyllostomus discolor</name>
    <name type="common">pale spear-nosed bat</name>
    <dbReference type="NCBI Taxonomy" id="89673"/>
    <lineage>
        <taxon>Eukaryota</taxon>
        <taxon>Metazoa</taxon>
        <taxon>Chordata</taxon>
        <taxon>Craniata</taxon>
        <taxon>Vertebrata</taxon>
        <taxon>Euteleostomi</taxon>
        <taxon>Mammalia</taxon>
        <taxon>Eutheria</taxon>
        <taxon>Laurasiatheria</taxon>
        <taxon>Chiroptera</taxon>
        <taxon>Yangochiroptera</taxon>
        <taxon>Phyllostomidae</taxon>
        <taxon>Phyllostominae</taxon>
        <taxon>Phyllostomus</taxon>
    </lineage>
</organism>
<sequence>MKDLDSRPSVARRSGVRSAQPSALTGGAGPGRRSIVLCFGENSIHIVRLVLVDGYCHCVVAGAFLVVFVLRGTASWLRESPEALRPRERGIENWLGGGMHLWAGLAVLLRCGRTRGLYSSGFVAPKGVRRTQISLIFQGRERRDRAWDRWEPAPRRLRGGRVEMLYICAFPVLIQSTCAPRQLHPFQPTFKSLLRNEADGARITPRAAPRVGAEATAFGTRWTYNTTRRSASAQGRFPTWATAPPTGVAPQSDSRGL</sequence>
<evidence type="ECO:0000313" key="3">
    <source>
        <dbReference type="Proteomes" id="UP000664940"/>
    </source>
</evidence>
<dbReference type="AlphaFoldDB" id="A0A834AH69"/>
<gene>
    <name evidence="2" type="ORF">HJG60_010750</name>
</gene>
<feature type="region of interest" description="Disordered" evidence="1">
    <location>
        <begin position="1"/>
        <end position="28"/>
    </location>
</feature>
<evidence type="ECO:0000256" key="1">
    <source>
        <dbReference type="SAM" id="MobiDB-lite"/>
    </source>
</evidence>
<feature type="region of interest" description="Disordered" evidence="1">
    <location>
        <begin position="233"/>
        <end position="257"/>
    </location>
</feature>
<protein>
    <submittedName>
        <fullName evidence="2">Uncharacterized protein</fullName>
    </submittedName>
</protein>
<evidence type="ECO:0000313" key="2">
    <source>
        <dbReference type="EMBL" id="KAF6109475.1"/>
    </source>
</evidence>